<accession>A0A5B8YJG0</accession>
<organism evidence="3 4">
    <name type="scientific">Antarcticibacterium arcticum</name>
    <dbReference type="NCBI Taxonomy" id="2585771"/>
    <lineage>
        <taxon>Bacteria</taxon>
        <taxon>Pseudomonadati</taxon>
        <taxon>Bacteroidota</taxon>
        <taxon>Flavobacteriia</taxon>
        <taxon>Flavobacteriales</taxon>
        <taxon>Flavobacteriaceae</taxon>
        <taxon>Antarcticibacterium</taxon>
    </lineage>
</organism>
<keyword evidence="3" id="KW-0489">Methyltransferase</keyword>
<feature type="domain" description="PG-1098 ferredoxin-like" evidence="2">
    <location>
        <begin position="279"/>
        <end position="321"/>
    </location>
</feature>
<reference evidence="3 4" key="1">
    <citation type="submission" date="2019-08" db="EMBL/GenBank/DDBJ databases">
        <title>Antarcticibacterium arcticum sp. nov., a bacterium isolated from marine sediment of the Canadian Beaufort Sea.</title>
        <authorList>
            <person name="Lee Y.M."/>
            <person name="Baek K."/>
            <person name="Lee D.-H."/>
            <person name="Shin S.C."/>
            <person name="Jin Y.K."/>
            <person name="Park Y."/>
        </authorList>
    </citation>
    <scope>NUCLEOTIDE SEQUENCE [LARGE SCALE GENOMIC DNA]</scope>
    <source>
        <strain evidence="3 4">PAMC 28998</strain>
    </source>
</reference>
<evidence type="ECO:0000313" key="3">
    <source>
        <dbReference type="EMBL" id="QED36977.1"/>
    </source>
</evidence>
<dbReference type="Proteomes" id="UP000321954">
    <property type="component" value="Chromosome"/>
</dbReference>
<protein>
    <submittedName>
        <fullName evidence="3">Class I SAM-dependent methyltransferase</fullName>
    </submittedName>
</protein>
<evidence type="ECO:0000259" key="1">
    <source>
        <dbReference type="Pfam" id="PF18096"/>
    </source>
</evidence>
<feature type="domain" description="THUMP-like" evidence="1">
    <location>
        <begin position="322"/>
        <end position="392"/>
    </location>
</feature>
<dbReference type="Pfam" id="PF18096">
    <property type="entry name" value="Thump_like"/>
    <property type="match status" value="1"/>
</dbReference>
<dbReference type="GO" id="GO:0032259">
    <property type="term" value="P:methylation"/>
    <property type="evidence" value="ECO:0007669"/>
    <property type="project" value="UniProtKB-KW"/>
</dbReference>
<dbReference type="InterPro" id="IPR054168">
    <property type="entry name" value="PG_1098_Fer"/>
</dbReference>
<dbReference type="CDD" id="cd02440">
    <property type="entry name" value="AdoMet_MTases"/>
    <property type="match status" value="1"/>
</dbReference>
<dbReference type="EMBL" id="CP042476">
    <property type="protein sequence ID" value="QED36977.1"/>
    <property type="molecule type" value="Genomic_DNA"/>
</dbReference>
<evidence type="ECO:0000313" key="4">
    <source>
        <dbReference type="Proteomes" id="UP000321954"/>
    </source>
</evidence>
<dbReference type="Pfam" id="PF22013">
    <property type="entry name" value="PG_1098_Fer"/>
    <property type="match status" value="1"/>
</dbReference>
<dbReference type="PANTHER" id="PTHR14741:SF32">
    <property type="entry name" value="TRIMETHYLGUANOSINE SYNTHASE"/>
    <property type="match status" value="1"/>
</dbReference>
<sequence length="393" mass="44451">MNKALLLPEVQEFIRKNLKIDLSKLILKGSPFPHVSVQEIAAQINGMRRAEKKLPTWFNAEGIIFPPNINLEQTSSEITAKYKASLVSGKEMTDLTGGFGIDSFFFAERFEKLTHCELDPELSKIASHNFKVLGRNNIHTFAGDGIAFLKDSPQKIDLIYLDPARRDDYGGKVFLLEQCTPDVPGNMELLFDRSNKLLIKTSPLLDLKAGILELKNVAEIHIVAVNNEVKELLWLLEKDFAEKEIRIKTVNFLKKNVQEFEAVYAGNLEDAPLSLPGKYLFEPNPAVMKSGLFAEVASQTGTTKLHSNSHLFTSDEIQHFPGRSFKVLEILPYLKKILKKHPAFKKANITTRNFPKTVEDLRKELKIEDGGDSYLFFTTNLNNDKIMLVCEKI</sequence>
<dbReference type="GO" id="GO:0008168">
    <property type="term" value="F:methyltransferase activity"/>
    <property type="evidence" value="ECO:0007669"/>
    <property type="project" value="UniProtKB-KW"/>
</dbReference>
<dbReference type="PANTHER" id="PTHR14741">
    <property type="entry name" value="S-ADENOSYLMETHIONINE-DEPENDENT METHYLTRANSFERASE RELATED"/>
    <property type="match status" value="1"/>
</dbReference>
<keyword evidence="3" id="KW-0808">Transferase</keyword>
<dbReference type="Gene3D" id="1.10.10.1110">
    <property type="entry name" value="Methyltransferase PG1098, N-terminal domain"/>
    <property type="match status" value="1"/>
</dbReference>
<dbReference type="SUPFAM" id="SSF53335">
    <property type="entry name" value="S-adenosyl-L-methionine-dependent methyltransferases"/>
    <property type="match status" value="1"/>
</dbReference>
<dbReference type="InterPro" id="IPR041497">
    <property type="entry name" value="Thump-like"/>
</dbReference>
<dbReference type="OrthoDB" id="1000417at2"/>
<proteinExistence type="predicted"/>
<evidence type="ECO:0000259" key="2">
    <source>
        <dbReference type="Pfam" id="PF22013"/>
    </source>
</evidence>
<dbReference type="Gene3D" id="3.40.50.150">
    <property type="entry name" value="Vaccinia Virus protein VP39"/>
    <property type="match status" value="1"/>
</dbReference>
<dbReference type="AlphaFoldDB" id="A0A5B8YJG0"/>
<gene>
    <name evidence="3" type="ORF">FK178_04295</name>
</gene>
<dbReference type="KEGG" id="anp:FK178_04295"/>
<dbReference type="InterPro" id="IPR029063">
    <property type="entry name" value="SAM-dependent_MTases_sf"/>
</dbReference>
<keyword evidence="4" id="KW-1185">Reference proteome</keyword>
<name>A0A5B8YJG0_9FLAO</name>
<dbReference type="RefSeq" id="WP_146831336.1">
    <property type="nucleotide sequence ID" value="NZ_CP042476.1"/>
</dbReference>